<keyword evidence="9" id="KW-1185">Reference proteome</keyword>
<dbReference type="PANTHER" id="PTHR43856">
    <property type="entry name" value="CARDIOLIPIN HYDROLASE"/>
    <property type="match status" value="1"/>
</dbReference>
<comment type="similarity">
    <text evidence="4">Belongs to the phospholipase D family. MitoPLD/Zucchini subfamily.</text>
</comment>
<evidence type="ECO:0000256" key="2">
    <source>
        <dbReference type="ARBA" id="ARBA00022963"/>
    </source>
</evidence>
<dbReference type="STRING" id="7395.A0A1A9V7R0"/>
<protein>
    <recommendedName>
        <fullName evidence="5">Mitochondrial cardiolipin hydrolase</fullName>
    </recommendedName>
    <alternativeName>
        <fullName evidence="6">Mitochondrial phospholipase</fullName>
    </alternativeName>
</protein>
<accession>A0A1A9V7R0</accession>
<evidence type="ECO:0000259" key="7">
    <source>
        <dbReference type="Pfam" id="PF13091"/>
    </source>
</evidence>
<feature type="domain" description="Phospholipase D-like" evidence="7">
    <location>
        <begin position="106"/>
        <end position="250"/>
    </location>
</feature>
<name>A0A1A9V7R0_GLOAU</name>
<evidence type="ECO:0000256" key="6">
    <source>
        <dbReference type="ARBA" id="ARBA00043167"/>
    </source>
</evidence>
<sequence length="256" mass="28744">MVGSPAVRYVLCSTSLIVLSKIIYHGYRALKTWCFHGWHNAERQLSVVIWSTGSTESCSENHHNCSKVSVTNSQTTKISFDKIQIMERKSACSNPYCMTSNIGFLVDLVNATKYTIDIAMNTFTSFEMSSALLAASKRGVIIRIISDHEMAYSTNSQVFPLAQSGVAVRFNSNSSLRTMHHKFCLLDSPSTIHSLTIQKELEDMTNVNGIIMTGSLNWTAQGFSGNFENVLLTNQKEIIQKYSLEFQRLWELFVPS</sequence>
<dbReference type="GO" id="GO:0005739">
    <property type="term" value="C:mitochondrion"/>
    <property type="evidence" value="ECO:0007669"/>
    <property type="project" value="TreeGrafter"/>
</dbReference>
<evidence type="ECO:0000313" key="8">
    <source>
        <dbReference type="EnsemblMetazoa" id="GAUT028558-PA"/>
    </source>
</evidence>
<dbReference type="EnsemblMetazoa" id="GAUT028558-RA">
    <property type="protein sequence ID" value="GAUT028558-PA"/>
    <property type="gene ID" value="GAUT028558"/>
</dbReference>
<evidence type="ECO:0000256" key="5">
    <source>
        <dbReference type="ARBA" id="ARBA00040549"/>
    </source>
</evidence>
<dbReference type="Pfam" id="PF13091">
    <property type="entry name" value="PLDc_2"/>
    <property type="match status" value="1"/>
</dbReference>
<dbReference type="VEuPathDB" id="VectorBase:GAUT028558"/>
<keyword evidence="2" id="KW-0442">Lipid degradation</keyword>
<evidence type="ECO:0000256" key="4">
    <source>
        <dbReference type="ARBA" id="ARBA00038012"/>
    </source>
</evidence>
<dbReference type="InterPro" id="IPR025202">
    <property type="entry name" value="PLD-like_dom"/>
</dbReference>
<dbReference type="AlphaFoldDB" id="A0A1A9V7R0"/>
<keyword evidence="1" id="KW-0378">Hydrolase</keyword>
<dbReference type="PANTHER" id="PTHR43856:SF1">
    <property type="entry name" value="MITOCHONDRIAL CARDIOLIPIN HYDROLASE"/>
    <property type="match status" value="1"/>
</dbReference>
<evidence type="ECO:0000256" key="1">
    <source>
        <dbReference type="ARBA" id="ARBA00022801"/>
    </source>
</evidence>
<dbReference type="GO" id="GO:0016042">
    <property type="term" value="P:lipid catabolic process"/>
    <property type="evidence" value="ECO:0007669"/>
    <property type="project" value="UniProtKB-KW"/>
</dbReference>
<dbReference type="GO" id="GO:0016891">
    <property type="term" value="F:RNA endonuclease activity producing 5'-phosphomonoesters, hydrolytic mechanism"/>
    <property type="evidence" value="ECO:0007669"/>
    <property type="project" value="TreeGrafter"/>
</dbReference>
<dbReference type="GO" id="GO:0034587">
    <property type="term" value="P:piRNA processing"/>
    <property type="evidence" value="ECO:0007669"/>
    <property type="project" value="TreeGrafter"/>
</dbReference>
<dbReference type="Gene3D" id="3.30.870.10">
    <property type="entry name" value="Endonuclease Chain A"/>
    <property type="match status" value="1"/>
</dbReference>
<evidence type="ECO:0000313" key="9">
    <source>
        <dbReference type="Proteomes" id="UP000078200"/>
    </source>
</evidence>
<dbReference type="Proteomes" id="UP000078200">
    <property type="component" value="Unassembled WGS sequence"/>
</dbReference>
<organism evidence="8 9">
    <name type="scientific">Glossina austeni</name>
    <name type="common">Savannah tsetse fly</name>
    <dbReference type="NCBI Taxonomy" id="7395"/>
    <lineage>
        <taxon>Eukaryota</taxon>
        <taxon>Metazoa</taxon>
        <taxon>Ecdysozoa</taxon>
        <taxon>Arthropoda</taxon>
        <taxon>Hexapoda</taxon>
        <taxon>Insecta</taxon>
        <taxon>Pterygota</taxon>
        <taxon>Neoptera</taxon>
        <taxon>Endopterygota</taxon>
        <taxon>Diptera</taxon>
        <taxon>Brachycera</taxon>
        <taxon>Muscomorpha</taxon>
        <taxon>Hippoboscoidea</taxon>
        <taxon>Glossinidae</taxon>
        <taxon>Glossina</taxon>
    </lineage>
</organism>
<keyword evidence="3" id="KW-0443">Lipid metabolism</keyword>
<proteinExistence type="inferred from homology"/>
<evidence type="ECO:0000256" key="3">
    <source>
        <dbReference type="ARBA" id="ARBA00023098"/>
    </source>
</evidence>
<dbReference type="SUPFAM" id="SSF56024">
    <property type="entry name" value="Phospholipase D/nuclease"/>
    <property type="match status" value="1"/>
</dbReference>
<dbReference type="InterPro" id="IPR051406">
    <property type="entry name" value="PLD_domain"/>
</dbReference>
<reference evidence="8" key="1">
    <citation type="submission" date="2020-05" db="UniProtKB">
        <authorList>
            <consortium name="EnsemblMetazoa"/>
        </authorList>
    </citation>
    <scope>IDENTIFICATION</scope>
    <source>
        <strain evidence="8">TTRI</strain>
    </source>
</reference>